<reference evidence="1 2" key="1">
    <citation type="journal article" date="2018" name="Sci. Rep.">
        <title>Comparative analysis of the Pocillopora damicornis genome highlights role of immune system in coral evolution.</title>
        <authorList>
            <person name="Cunning R."/>
            <person name="Bay R.A."/>
            <person name="Gillette P."/>
            <person name="Baker A.C."/>
            <person name="Traylor-Knowles N."/>
        </authorList>
    </citation>
    <scope>NUCLEOTIDE SEQUENCE [LARGE SCALE GENOMIC DNA]</scope>
    <source>
        <strain evidence="1">RSMAS</strain>
        <tissue evidence="1">Whole animal</tissue>
    </source>
</reference>
<gene>
    <name evidence="1" type="ORF">pdam_00021566</name>
</gene>
<accession>A0A3M6T540</accession>
<sequence>MNLLKVISQFAIHESARARQLRIEGIEGFGWREFMEKVKAEVLMIMRENRQMKVKILSCGMITENEDGSVQLQDAFFHTEVIEILRATDGSQSFDRFVQTFDERRSNWRFQRVISLDIHLAEFRPLNDSSYIKLPEFIKSEKAVVNMVNGDEECFECEVTRAINPSDIVFPVELDKISKFEEQNEDIAVNVLAFGGSLRGLISKEENRKHVINLLLIADKEKKHYCLMSNMSRFLSS</sequence>
<comment type="caution">
    <text evidence="1">The sequence shown here is derived from an EMBL/GenBank/DDBJ whole genome shotgun (WGS) entry which is preliminary data.</text>
</comment>
<evidence type="ECO:0000313" key="2">
    <source>
        <dbReference type="Proteomes" id="UP000275408"/>
    </source>
</evidence>
<dbReference type="Proteomes" id="UP000275408">
    <property type="component" value="Unassembled WGS sequence"/>
</dbReference>
<dbReference type="PANTHER" id="PTHR31511">
    <property type="entry name" value="PROTEIN CBG23764"/>
    <property type="match status" value="1"/>
</dbReference>
<dbReference type="AlphaFoldDB" id="A0A3M6T540"/>
<keyword evidence="2" id="KW-1185">Reference proteome</keyword>
<organism evidence="1 2">
    <name type="scientific">Pocillopora damicornis</name>
    <name type="common">Cauliflower coral</name>
    <name type="synonym">Millepora damicornis</name>
    <dbReference type="NCBI Taxonomy" id="46731"/>
    <lineage>
        <taxon>Eukaryota</taxon>
        <taxon>Metazoa</taxon>
        <taxon>Cnidaria</taxon>
        <taxon>Anthozoa</taxon>
        <taxon>Hexacorallia</taxon>
        <taxon>Scleractinia</taxon>
        <taxon>Astrocoeniina</taxon>
        <taxon>Pocilloporidae</taxon>
        <taxon>Pocillopora</taxon>
    </lineage>
</organism>
<dbReference type="EMBL" id="RCHS01004336">
    <property type="protein sequence ID" value="RMX36016.1"/>
    <property type="molecule type" value="Genomic_DNA"/>
</dbReference>
<proteinExistence type="predicted"/>
<dbReference type="PANTHER" id="PTHR31511:SF12">
    <property type="entry name" value="RHO TERMINATION FACTOR N-TERMINAL DOMAIN-CONTAINING PROTEIN"/>
    <property type="match status" value="1"/>
</dbReference>
<name>A0A3M6T540_POCDA</name>
<evidence type="ECO:0000313" key="1">
    <source>
        <dbReference type="EMBL" id="RMX36016.1"/>
    </source>
</evidence>
<protein>
    <submittedName>
        <fullName evidence="1">Uncharacterized protein</fullName>
    </submittedName>
</protein>
<dbReference type="STRING" id="46731.A0A3M6T540"/>